<dbReference type="RefSeq" id="WP_220589600.1">
    <property type="nucleotide sequence ID" value="NZ_RKLQ01000003.1"/>
</dbReference>
<dbReference type="EMBL" id="RKLQ01000003">
    <property type="protein sequence ID" value="MBX0305366.1"/>
    <property type="molecule type" value="Genomic_DNA"/>
</dbReference>
<dbReference type="Gene3D" id="1.10.10.10">
    <property type="entry name" value="Winged helix-like DNA-binding domain superfamily/Winged helix DNA-binding domain"/>
    <property type="match status" value="1"/>
</dbReference>
<gene>
    <name evidence="1" type="ORF">EGD98_17030</name>
</gene>
<dbReference type="AlphaFoldDB" id="A0A8J8C991"/>
<protein>
    <submittedName>
        <fullName evidence="1">Winged helix-turn-helix domain-containing protein</fullName>
    </submittedName>
</protein>
<reference evidence="1" key="1">
    <citation type="submission" date="2021-06" db="EMBL/GenBank/DDBJ databases">
        <title>Halomicroarcula sp. F24A a new haloarchaeum isolated from saline soil.</title>
        <authorList>
            <person name="Duran-Viseras A."/>
            <person name="Sanchez-Porro C."/>
            <person name="Ventosa A."/>
        </authorList>
    </citation>
    <scope>NUCLEOTIDE SEQUENCE</scope>
    <source>
        <strain evidence="1">F24A</strain>
    </source>
</reference>
<evidence type="ECO:0000313" key="1">
    <source>
        <dbReference type="EMBL" id="MBX0305366.1"/>
    </source>
</evidence>
<keyword evidence="2" id="KW-1185">Reference proteome</keyword>
<comment type="caution">
    <text evidence="1">The sequence shown here is derived from an EMBL/GenBank/DDBJ whole genome shotgun (WGS) entry which is preliminary data.</text>
</comment>
<dbReference type="InterPro" id="IPR036388">
    <property type="entry name" value="WH-like_DNA-bd_sf"/>
</dbReference>
<proteinExistence type="predicted"/>
<organism evidence="1 2">
    <name type="scientific">Haloarcula salinisoli</name>
    <dbReference type="NCBI Taxonomy" id="2487746"/>
    <lineage>
        <taxon>Archaea</taxon>
        <taxon>Methanobacteriati</taxon>
        <taxon>Methanobacteriota</taxon>
        <taxon>Stenosarchaea group</taxon>
        <taxon>Halobacteria</taxon>
        <taxon>Halobacteriales</taxon>
        <taxon>Haloarculaceae</taxon>
        <taxon>Haloarcula</taxon>
    </lineage>
</organism>
<sequence length="90" mass="10198">MVPLGERILELLRAGGWSTPKYIARKVSLWASVGRVRERCHMLTQAHLVEPLSQEFQNYDITGAGQRYLAGELDVSNLQRPTPSRVLYSD</sequence>
<dbReference type="Proteomes" id="UP000783863">
    <property type="component" value="Unassembled WGS sequence"/>
</dbReference>
<accession>A0A8J8C991</accession>
<name>A0A8J8C991_9EURY</name>
<evidence type="ECO:0000313" key="2">
    <source>
        <dbReference type="Proteomes" id="UP000783863"/>
    </source>
</evidence>